<evidence type="ECO:0000313" key="1">
    <source>
        <dbReference type="EMBL" id="MPN45779.1"/>
    </source>
</evidence>
<name>A0A645I5V2_9ZZZZ</name>
<reference evidence="1" key="1">
    <citation type="submission" date="2019-08" db="EMBL/GenBank/DDBJ databases">
        <authorList>
            <person name="Kucharzyk K."/>
            <person name="Murdoch R.W."/>
            <person name="Higgins S."/>
            <person name="Loffler F."/>
        </authorList>
    </citation>
    <scope>NUCLEOTIDE SEQUENCE</scope>
</reference>
<protein>
    <submittedName>
        <fullName evidence="1">Uncharacterized protein</fullName>
    </submittedName>
</protein>
<comment type="caution">
    <text evidence="1">The sequence shown here is derived from an EMBL/GenBank/DDBJ whole genome shotgun (WGS) entry which is preliminary data.</text>
</comment>
<accession>A0A645I5V2</accession>
<organism evidence="1">
    <name type="scientific">bioreactor metagenome</name>
    <dbReference type="NCBI Taxonomy" id="1076179"/>
    <lineage>
        <taxon>unclassified sequences</taxon>
        <taxon>metagenomes</taxon>
        <taxon>ecological metagenomes</taxon>
    </lineage>
</organism>
<gene>
    <name evidence="1" type="ORF">SDC9_193351</name>
</gene>
<sequence>MVQQAGSRVCCNVADFEQPVEVAILRHIVDTGSQYFFRGQAGDVGPIQKGFAAQYLVPAKNGGGKLGAAGTHDPGDTQDLTRVNLKVNVAEAVAGIVLQFKYRGQAGVID</sequence>
<proteinExistence type="predicted"/>
<dbReference type="EMBL" id="VSSQ01105924">
    <property type="protein sequence ID" value="MPN45779.1"/>
    <property type="molecule type" value="Genomic_DNA"/>
</dbReference>
<dbReference type="AlphaFoldDB" id="A0A645I5V2"/>